<evidence type="ECO:0000256" key="1">
    <source>
        <dbReference type="SAM" id="MobiDB-lite"/>
    </source>
</evidence>
<accession>A0AAD5M3R6</accession>
<reference evidence="2" key="1">
    <citation type="submission" date="2021-12" db="EMBL/GenBank/DDBJ databases">
        <title>Prjna785345.</title>
        <authorList>
            <person name="Rujirawat T."/>
            <person name="Krajaejun T."/>
        </authorList>
    </citation>
    <scope>NUCLEOTIDE SEQUENCE</scope>
    <source>
        <strain evidence="2">Pi057C3</strain>
    </source>
</reference>
<comment type="caution">
    <text evidence="2">The sequence shown here is derived from an EMBL/GenBank/DDBJ whole genome shotgun (WGS) entry which is preliminary data.</text>
</comment>
<gene>
    <name evidence="2" type="ORF">P43SY_004716</name>
</gene>
<keyword evidence="3" id="KW-1185">Reference proteome</keyword>
<evidence type="ECO:0000313" key="3">
    <source>
        <dbReference type="Proteomes" id="UP001209570"/>
    </source>
</evidence>
<organism evidence="2 3">
    <name type="scientific">Pythium insidiosum</name>
    <name type="common">Pythiosis disease agent</name>
    <dbReference type="NCBI Taxonomy" id="114742"/>
    <lineage>
        <taxon>Eukaryota</taxon>
        <taxon>Sar</taxon>
        <taxon>Stramenopiles</taxon>
        <taxon>Oomycota</taxon>
        <taxon>Peronosporomycetes</taxon>
        <taxon>Pythiales</taxon>
        <taxon>Pythiaceae</taxon>
        <taxon>Pythium</taxon>
    </lineage>
</organism>
<sequence>MHFARSQAELESALERAWGTWSVSPDLAKFGHYFHQQWLTGKFMRWQCYHTPTGYAKTNNPVEQFNKVLKRDYTLRVRLKMGTLIEKLASCVRKHSRIDDKSEARREIKRLRTFRPKPRQENPVTMDSMTVYSSEDGDQTLLTEDEKDRLEKSMNVNAARMEQKGMPIRGWTVKISEKEIVTGVVERADMDGFSFDAQYHTYNQQHSGMSLNKAPLDSDADNVFTLRNVAKKSKRRTAQPKTFAQEFGSHERVLEHVSHYIMGKSMYLVTDEDLKYEIQRKMGRMLNDHFLDVENLFANRSGYCAYLKAVERASNQPADKSPGPWQPHNLSPQPPLSGQKAASGCLSDHQGAWSPAAGTHFIAVIAAKANEKEPSVADKFLLCFAPFEDETVRRNA</sequence>
<evidence type="ECO:0000313" key="2">
    <source>
        <dbReference type="EMBL" id="KAJ0393864.1"/>
    </source>
</evidence>
<dbReference type="Proteomes" id="UP001209570">
    <property type="component" value="Unassembled WGS sequence"/>
</dbReference>
<name>A0AAD5M3R6_PYTIN</name>
<dbReference type="AlphaFoldDB" id="A0AAD5M3R6"/>
<dbReference type="EMBL" id="JAKCXM010000454">
    <property type="protein sequence ID" value="KAJ0393864.1"/>
    <property type="molecule type" value="Genomic_DNA"/>
</dbReference>
<protein>
    <submittedName>
        <fullName evidence="2">Uncharacterized protein</fullName>
    </submittedName>
</protein>
<feature type="region of interest" description="Disordered" evidence="1">
    <location>
        <begin position="315"/>
        <end position="348"/>
    </location>
</feature>
<proteinExistence type="predicted"/>